<name>A0A836LHG1_9TRYP</name>
<dbReference type="Proteomes" id="UP000674318">
    <property type="component" value="Unassembled WGS sequence"/>
</dbReference>
<dbReference type="GO" id="GO:0005525">
    <property type="term" value="F:GTP binding"/>
    <property type="evidence" value="ECO:0007669"/>
    <property type="project" value="UniProtKB-KW"/>
</dbReference>
<dbReference type="GO" id="GO:0034067">
    <property type="term" value="P:protein localization to Golgi apparatus"/>
    <property type="evidence" value="ECO:0007669"/>
    <property type="project" value="TreeGrafter"/>
</dbReference>
<dbReference type="PANTHER" id="PTHR45909:SF1">
    <property type="entry name" value="ADP-RIBOSYLATION FACTOR-RELATED PROTEIN 1"/>
    <property type="match status" value="1"/>
</dbReference>
<dbReference type="PANTHER" id="PTHR45909">
    <property type="entry name" value="ADP-RIBOSYLATION FACTOR-RELATED PROTEIN 1"/>
    <property type="match status" value="1"/>
</dbReference>
<dbReference type="RefSeq" id="XP_067756445.1">
    <property type="nucleotide sequence ID" value="XM_067900261.1"/>
</dbReference>
<dbReference type="GO" id="GO:0006886">
    <property type="term" value="P:intracellular protein transport"/>
    <property type="evidence" value="ECO:0007669"/>
    <property type="project" value="TreeGrafter"/>
</dbReference>
<dbReference type="SUPFAM" id="SSF52540">
    <property type="entry name" value="P-loop containing nucleoside triphosphate hydrolases"/>
    <property type="match status" value="1"/>
</dbReference>
<evidence type="ECO:0000313" key="4">
    <source>
        <dbReference type="EMBL" id="KAG5501998.1"/>
    </source>
</evidence>
<dbReference type="InterPro" id="IPR024156">
    <property type="entry name" value="Small_GTPase_ARF"/>
</dbReference>
<organism evidence="4 5">
    <name type="scientific">Porcisia hertigi</name>
    <dbReference type="NCBI Taxonomy" id="2761500"/>
    <lineage>
        <taxon>Eukaryota</taxon>
        <taxon>Discoba</taxon>
        <taxon>Euglenozoa</taxon>
        <taxon>Kinetoplastea</taxon>
        <taxon>Metakinetoplastina</taxon>
        <taxon>Trypanosomatida</taxon>
        <taxon>Trypanosomatidae</taxon>
        <taxon>Leishmaniinae</taxon>
        <taxon>Porcisia</taxon>
    </lineage>
</organism>
<sequence>MLHFFSGVYNDLFGTPEFNVLIVGREHAGKSTLMEQLKFLYTPATQQREAEAISQGENRRQHVPWVVTPSCNGGSKPTTATKLDATDALVAPPPQPLEQPQQQLRERPLPPGLLLPATPEHLAQKRIRPTVGLNYAVVHHRFSPPVSSISRVKQSQLSQRAIASLPPPPEDVLAEQRARHQALMASAPSEALTRVVLRDLGGQVALRNLWARYYPLSQGLVYVVDSTLPSRVLCASSSQAPAAAPPPRDHFTGQELEEVYKEDRELLMRLLQHPLLRDVPVLLLSNKADNVSHISLTSLQEALRLAELASDPTFYMPQHSGDSDTVNGADQCRRRQHCNTKGGSPLLSSSPNVSVSLTSEPLSRHCAGSEKTQRQVGASGFGEISMRVMEVSALNGMGVTGAMDWLVAQLLHRARNVDANV</sequence>
<dbReference type="GeneID" id="94290338"/>
<protein>
    <submittedName>
        <fullName evidence="4">Uncharacterized protein</fullName>
    </submittedName>
</protein>
<accession>A0A836LHG1</accession>
<reference evidence="4 5" key="1">
    <citation type="submission" date="2021-02" db="EMBL/GenBank/DDBJ databases">
        <title>Porcisia hertigi Genome sequencing and assembly.</title>
        <authorList>
            <person name="Almutairi H."/>
            <person name="Gatherer D."/>
        </authorList>
    </citation>
    <scope>NUCLEOTIDE SEQUENCE [LARGE SCALE GENOMIC DNA]</scope>
    <source>
        <strain evidence="4 5">C119</strain>
    </source>
</reference>
<keyword evidence="2 3" id="KW-0342">GTP-binding</keyword>
<feature type="binding site" evidence="3">
    <location>
        <position position="202"/>
    </location>
    <ligand>
        <name>GTP</name>
        <dbReference type="ChEBI" id="CHEBI:37565"/>
    </ligand>
</feature>
<dbReference type="AlphaFoldDB" id="A0A836LHG1"/>
<dbReference type="PROSITE" id="PS51417">
    <property type="entry name" value="ARF"/>
    <property type="match status" value="1"/>
</dbReference>
<dbReference type="OrthoDB" id="414781at2759"/>
<feature type="binding site" evidence="3">
    <location>
        <begin position="286"/>
        <end position="289"/>
    </location>
    <ligand>
        <name>GTP</name>
        <dbReference type="ChEBI" id="CHEBI:37565"/>
    </ligand>
</feature>
<evidence type="ECO:0000256" key="3">
    <source>
        <dbReference type="PIRSR" id="PIRSR606689-1"/>
    </source>
</evidence>
<dbReference type="InterPro" id="IPR006689">
    <property type="entry name" value="Small_GTPase_ARF/SAR"/>
</dbReference>
<evidence type="ECO:0000313" key="5">
    <source>
        <dbReference type="Proteomes" id="UP000674318"/>
    </source>
</evidence>
<evidence type="ECO:0000256" key="1">
    <source>
        <dbReference type="ARBA" id="ARBA00022741"/>
    </source>
</evidence>
<evidence type="ECO:0000256" key="2">
    <source>
        <dbReference type="ARBA" id="ARBA00023134"/>
    </source>
</evidence>
<dbReference type="InterPro" id="IPR027417">
    <property type="entry name" value="P-loop_NTPase"/>
</dbReference>
<dbReference type="Pfam" id="PF00025">
    <property type="entry name" value="Arf"/>
    <property type="match status" value="1"/>
</dbReference>
<gene>
    <name evidence="4" type="ORF">JKF63_04269</name>
</gene>
<dbReference type="GO" id="GO:0003924">
    <property type="term" value="F:GTPase activity"/>
    <property type="evidence" value="ECO:0007669"/>
    <property type="project" value="InterPro"/>
</dbReference>
<keyword evidence="1 3" id="KW-0547">Nucleotide-binding</keyword>
<dbReference type="EMBL" id="JAFJZO010000026">
    <property type="protein sequence ID" value="KAG5501998.1"/>
    <property type="molecule type" value="Genomic_DNA"/>
</dbReference>
<dbReference type="GO" id="GO:0005794">
    <property type="term" value="C:Golgi apparatus"/>
    <property type="evidence" value="ECO:0007669"/>
    <property type="project" value="TreeGrafter"/>
</dbReference>
<dbReference type="KEGG" id="phet:94290338"/>
<dbReference type="Gene3D" id="3.40.50.300">
    <property type="entry name" value="P-loop containing nucleotide triphosphate hydrolases"/>
    <property type="match status" value="1"/>
</dbReference>
<dbReference type="GO" id="GO:0043001">
    <property type="term" value="P:Golgi to plasma membrane protein transport"/>
    <property type="evidence" value="ECO:0007669"/>
    <property type="project" value="TreeGrafter"/>
</dbReference>
<proteinExistence type="predicted"/>
<comment type="caution">
    <text evidence="4">The sequence shown here is derived from an EMBL/GenBank/DDBJ whole genome shotgun (WGS) entry which is preliminary data.</text>
</comment>
<keyword evidence="5" id="KW-1185">Reference proteome</keyword>